<protein>
    <submittedName>
        <fullName evidence="5">Restriction endonuclease subunit S</fullName>
        <ecNumber evidence="5">3.1.21.-</ecNumber>
    </submittedName>
</protein>
<keyword evidence="5" id="KW-0540">Nuclease</keyword>
<dbReference type="GO" id="GO:0003677">
    <property type="term" value="F:DNA binding"/>
    <property type="evidence" value="ECO:0007669"/>
    <property type="project" value="UniProtKB-KW"/>
</dbReference>
<dbReference type="InterPro" id="IPR044946">
    <property type="entry name" value="Restrct_endonuc_typeI_TRD_sf"/>
</dbReference>
<evidence type="ECO:0000313" key="5">
    <source>
        <dbReference type="EMBL" id="MCL1143227.1"/>
    </source>
</evidence>
<dbReference type="GO" id="GO:0009307">
    <property type="term" value="P:DNA restriction-modification system"/>
    <property type="evidence" value="ECO:0007669"/>
    <property type="project" value="UniProtKB-KW"/>
</dbReference>
<dbReference type="PANTHER" id="PTHR30408:SF12">
    <property type="entry name" value="TYPE I RESTRICTION ENZYME MJAVIII SPECIFICITY SUBUNIT"/>
    <property type="match status" value="1"/>
</dbReference>
<sequence>MIKLGCDESLPNNWRWVEANDVMDVRDGTHDSPKAVDEGIPLVTSKNLVGGKVDFSTCNLISMEDHEAISKRSSVDDGDILYAMIGTIGNPVIVEKSREFSIKNVALFKFTKGTEVYNRYIYHFLNSNLAIRQFQSNSRGGTQKFVSLGNIRSLQIPLPPLDEQKRIAAILDKADAIRRKRQQAIQLADDFLRSVFLDMFGDPVTNPKSFPRGTIRDFVETVNYGSSGKASETEGEYPMLRMGNITYEGGWDFTNLKYIDLSANDKPKYLTQKGDLLFNRTNSKELVGKTAVFEEDEPMAIAGYLIRVRPNEHGNNYYISGYLNSYHGKQTLLNMCKSIVGMANINAQELQDIKILLPSIELQNEYEKIVRATKSKLKSFDKSAEWLDDNFNSLSQKAFAGEL</sequence>
<keyword evidence="5" id="KW-0255">Endonuclease</keyword>
<organism evidence="5 6">
    <name type="scientific">Shewanella gaetbuli</name>
    <dbReference type="NCBI Taxonomy" id="220752"/>
    <lineage>
        <taxon>Bacteria</taxon>
        <taxon>Pseudomonadati</taxon>
        <taxon>Pseudomonadota</taxon>
        <taxon>Gammaproteobacteria</taxon>
        <taxon>Alteromonadales</taxon>
        <taxon>Shewanellaceae</taxon>
        <taxon>Shewanella</taxon>
    </lineage>
</organism>
<accession>A0A9X1ZPF0</accession>
<name>A0A9X1ZPF0_9GAMM</name>
<evidence type="ECO:0000313" key="6">
    <source>
        <dbReference type="Proteomes" id="UP001139333"/>
    </source>
</evidence>
<dbReference type="AlphaFoldDB" id="A0A9X1ZPF0"/>
<dbReference type="EMBL" id="JAKIKP010000007">
    <property type="protein sequence ID" value="MCL1143227.1"/>
    <property type="molecule type" value="Genomic_DNA"/>
</dbReference>
<evidence type="ECO:0000256" key="1">
    <source>
        <dbReference type="ARBA" id="ARBA00010923"/>
    </source>
</evidence>
<keyword evidence="3" id="KW-0238">DNA-binding</keyword>
<evidence type="ECO:0000256" key="2">
    <source>
        <dbReference type="ARBA" id="ARBA00022747"/>
    </source>
</evidence>
<dbReference type="PANTHER" id="PTHR30408">
    <property type="entry name" value="TYPE-1 RESTRICTION ENZYME ECOKI SPECIFICITY PROTEIN"/>
    <property type="match status" value="1"/>
</dbReference>
<dbReference type="GO" id="GO:0004519">
    <property type="term" value="F:endonuclease activity"/>
    <property type="evidence" value="ECO:0007669"/>
    <property type="project" value="UniProtKB-KW"/>
</dbReference>
<feature type="domain" description="Type I restriction modification DNA specificity" evidence="4">
    <location>
        <begin position="11"/>
        <end position="185"/>
    </location>
</feature>
<dbReference type="CDD" id="cd17524">
    <property type="entry name" value="RMtype1_S_EcoUTORF5051P-TRD2-CR2_like"/>
    <property type="match status" value="1"/>
</dbReference>
<feature type="domain" description="Type I restriction modification DNA specificity" evidence="4">
    <location>
        <begin position="230"/>
        <end position="369"/>
    </location>
</feature>
<keyword evidence="5" id="KW-0378">Hydrolase</keyword>
<keyword evidence="2" id="KW-0680">Restriction system</keyword>
<dbReference type="InterPro" id="IPR000055">
    <property type="entry name" value="Restrct_endonuc_typeI_TRD"/>
</dbReference>
<gene>
    <name evidence="5" type="ORF">L2672_11020</name>
</gene>
<dbReference type="GO" id="GO:0016787">
    <property type="term" value="F:hydrolase activity"/>
    <property type="evidence" value="ECO:0007669"/>
    <property type="project" value="UniProtKB-KW"/>
</dbReference>
<dbReference type="RefSeq" id="WP_248995904.1">
    <property type="nucleotide sequence ID" value="NZ_JAKIKP010000007.1"/>
</dbReference>
<evidence type="ECO:0000256" key="3">
    <source>
        <dbReference type="ARBA" id="ARBA00023125"/>
    </source>
</evidence>
<dbReference type="InterPro" id="IPR052021">
    <property type="entry name" value="Type-I_RS_S_subunit"/>
</dbReference>
<comment type="caution">
    <text evidence="5">The sequence shown here is derived from an EMBL/GenBank/DDBJ whole genome shotgun (WGS) entry which is preliminary data.</text>
</comment>
<keyword evidence="6" id="KW-1185">Reference proteome</keyword>
<dbReference type="Proteomes" id="UP001139333">
    <property type="component" value="Unassembled WGS sequence"/>
</dbReference>
<dbReference type="EC" id="3.1.21.-" evidence="5"/>
<dbReference type="SUPFAM" id="SSF116734">
    <property type="entry name" value="DNA methylase specificity domain"/>
    <property type="match status" value="2"/>
</dbReference>
<proteinExistence type="inferred from homology"/>
<dbReference type="CDD" id="cd17246">
    <property type="entry name" value="RMtype1_S_SonII-TRD2-CR2_like"/>
    <property type="match status" value="1"/>
</dbReference>
<comment type="similarity">
    <text evidence="1">Belongs to the type-I restriction system S methylase family.</text>
</comment>
<dbReference type="Pfam" id="PF01420">
    <property type="entry name" value="Methylase_S"/>
    <property type="match status" value="2"/>
</dbReference>
<reference evidence="5" key="1">
    <citation type="submission" date="2022-01" db="EMBL/GenBank/DDBJ databases">
        <title>Whole genome-based taxonomy of the Shewanellaceae.</title>
        <authorList>
            <person name="Martin-Rodriguez A.J."/>
        </authorList>
    </citation>
    <scope>NUCLEOTIDE SEQUENCE</scope>
    <source>
        <strain evidence="5">DSM 16422</strain>
    </source>
</reference>
<evidence type="ECO:0000259" key="4">
    <source>
        <dbReference type="Pfam" id="PF01420"/>
    </source>
</evidence>
<dbReference type="Gene3D" id="3.90.220.20">
    <property type="entry name" value="DNA methylase specificity domains"/>
    <property type="match status" value="2"/>
</dbReference>